<proteinExistence type="predicted"/>
<evidence type="ECO:0000256" key="2">
    <source>
        <dbReference type="SAM" id="Phobius"/>
    </source>
</evidence>
<feature type="chain" id="PRO_5007835569" description="Transmembrane protein" evidence="3">
    <location>
        <begin position="26"/>
        <end position="325"/>
    </location>
</feature>
<keyword evidence="3" id="KW-0732">Signal</keyword>
<protein>
    <recommendedName>
        <fullName evidence="6">Transmembrane protein</fullName>
    </recommendedName>
</protein>
<name>A0A162I5L5_9EURO</name>
<keyword evidence="2" id="KW-0812">Transmembrane</keyword>
<dbReference type="VEuPathDB" id="FungiDB:AAP_04715"/>
<feature type="compositionally biased region" description="Basic and acidic residues" evidence="1">
    <location>
        <begin position="296"/>
        <end position="307"/>
    </location>
</feature>
<evidence type="ECO:0000256" key="1">
    <source>
        <dbReference type="SAM" id="MobiDB-lite"/>
    </source>
</evidence>
<evidence type="ECO:0008006" key="6">
    <source>
        <dbReference type="Google" id="ProtNLM"/>
    </source>
</evidence>
<dbReference type="Pfam" id="PF14610">
    <property type="entry name" value="Psg1"/>
    <property type="match status" value="1"/>
</dbReference>
<comment type="caution">
    <text evidence="4">The sequence shown here is derived from an EMBL/GenBank/DDBJ whole genome shotgun (WGS) entry which is preliminary data.</text>
</comment>
<evidence type="ECO:0000313" key="5">
    <source>
        <dbReference type="Proteomes" id="UP000242877"/>
    </source>
</evidence>
<dbReference type="OrthoDB" id="4084551at2759"/>
<keyword evidence="5" id="KW-1185">Reference proteome</keyword>
<dbReference type="Proteomes" id="UP000242877">
    <property type="component" value="Unassembled WGS sequence"/>
</dbReference>
<feature type="region of interest" description="Disordered" evidence="1">
    <location>
        <begin position="247"/>
        <end position="270"/>
    </location>
</feature>
<accession>A0A162I5L5</accession>
<feature type="transmembrane region" description="Helical" evidence="2">
    <location>
        <begin position="216"/>
        <end position="236"/>
    </location>
</feature>
<feature type="region of interest" description="Disordered" evidence="1">
    <location>
        <begin position="283"/>
        <end position="325"/>
    </location>
</feature>
<dbReference type="EMBL" id="AZGZ01000023">
    <property type="protein sequence ID" value="KZZ88923.1"/>
    <property type="molecule type" value="Genomic_DNA"/>
</dbReference>
<feature type="compositionally biased region" description="Basic residues" evidence="1">
    <location>
        <begin position="251"/>
        <end position="266"/>
    </location>
</feature>
<reference evidence="4 5" key="1">
    <citation type="journal article" date="2016" name="Genome Biol. Evol.">
        <title>Divergent and convergent evolution of fungal pathogenicity.</title>
        <authorList>
            <person name="Shang Y."/>
            <person name="Xiao G."/>
            <person name="Zheng P."/>
            <person name="Cen K."/>
            <person name="Zhan S."/>
            <person name="Wang C."/>
        </authorList>
    </citation>
    <scope>NUCLEOTIDE SEQUENCE [LARGE SCALE GENOMIC DNA]</scope>
    <source>
        <strain evidence="4 5">ARSEF 7405</strain>
    </source>
</reference>
<keyword evidence="2" id="KW-0472">Membrane</keyword>
<organism evidence="4 5">
    <name type="scientific">Ascosphaera apis ARSEF 7405</name>
    <dbReference type="NCBI Taxonomy" id="392613"/>
    <lineage>
        <taxon>Eukaryota</taxon>
        <taxon>Fungi</taxon>
        <taxon>Dikarya</taxon>
        <taxon>Ascomycota</taxon>
        <taxon>Pezizomycotina</taxon>
        <taxon>Eurotiomycetes</taxon>
        <taxon>Eurotiomycetidae</taxon>
        <taxon>Onygenales</taxon>
        <taxon>Ascosphaeraceae</taxon>
        <taxon>Ascosphaera</taxon>
    </lineage>
</organism>
<dbReference type="AlphaFoldDB" id="A0A162I5L5"/>
<dbReference type="InterPro" id="IPR028000">
    <property type="entry name" value="Pma1"/>
</dbReference>
<keyword evidence="2" id="KW-1133">Transmembrane helix</keyword>
<feature type="compositionally biased region" description="Basic residues" evidence="1">
    <location>
        <begin position="195"/>
        <end position="206"/>
    </location>
</feature>
<gene>
    <name evidence="4" type="ORF">AAP_04715</name>
</gene>
<feature type="region of interest" description="Disordered" evidence="1">
    <location>
        <begin position="181"/>
        <end position="216"/>
    </location>
</feature>
<evidence type="ECO:0000313" key="4">
    <source>
        <dbReference type="EMBL" id="KZZ88923.1"/>
    </source>
</evidence>
<evidence type="ECO:0000256" key="3">
    <source>
        <dbReference type="SAM" id="SignalP"/>
    </source>
</evidence>
<dbReference type="PROSITE" id="PS51257">
    <property type="entry name" value="PROKAR_LIPOPROTEIN"/>
    <property type="match status" value="1"/>
</dbReference>
<feature type="signal peptide" evidence="3">
    <location>
        <begin position="1"/>
        <end position="25"/>
    </location>
</feature>
<sequence length="325" mass="36376">MRFLRGAYAIALAASFLGCGAGARAMSLDHAKRALTLEDLDKVLHSAHGDDPKKVAEQEKEAVKNETEVKTPPSRAHLTECHLKPDDPGAPFCLPTQNMTWRVGETYDVTWDVDLLPHNSSVVIHVDYVDTPDDGGVTAFTTEKTESSYGFVKIKTDKKWLHGKKKGNDLILTMVANSPKAGKRAKTFPGPQISLKKKPKKKKSPHRSTPPSQHDMLIGLPLTMAVLIAIMILMFVGMRKHRQFNLGPVTRRNKDKRKHKSAKKRSSRMDSWVDEELLKYSDDHVPEGLSTSTPSAHRDRSHSRNMDPRSTGLFAQNLPMKTWKD</sequence>